<evidence type="ECO:0000313" key="3">
    <source>
        <dbReference type="Proteomes" id="UP001165085"/>
    </source>
</evidence>
<evidence type="ECO:0000259" key="1">
    <source>
        <dbReference type="PROSITE" id="PS50255"/>
    </source>
</evidence>
<dbReference type="PROSITE" id="PS50255">
    <property type="entry name" value="CYTOCHROME_B5_2"/>
    <property type="match status" value="1"/>
</dbReference>
<organism evidence="2 3">
    <name type="scientific">Triparma strigata</name>
    <dbReference type="NCBI Taxonomy" id="1606541"/>
    <lineage>
        <taxon>Eukaryota</taxon>
        <taxon>Sar</taxon>
        <taxon>Stramenopiles</taxon>
        <taxon>Ochrophyta</taxon>
        <taxon>Bolidophyceae</taxon>
        <taxon>Parmales</taxon>
        <taxon>Triparmaceae</taxon>
        <taxon>Triparma</taxon>
    </lineage>
</organism>
<keyword evidence="3" id="KW-1185">Reference proteome</keyword>
<dbReference type="OrthoDB" id="260519at2759"/>
<reference evidence="3" key="1">
    <citation type="journal article" date="2023" name="Commun. Biol.">
        <title>Genome analysis of Parmales, the sister group of diatoms, reveals the evolutionary specialization of diatoms from phago-mixotrophs to photoautotrophs.</title>
        <authorList>
            <person name="Ban H."/>
            <person name="Sato S."/>
            <person name="Yoshikawa S."/>
            <person name="Yamada K."/>
            <person name="Nakamura Y."/>
            <person name="Ichinomiya M."/>
            <person name="Sato N."/>
            <person name="Blanc-Mathieu R."/>
            <person name="Endo H."/>
            <person name="Kuwata A."/>
            <person name="Ogata H."/>
        </authorList>
    </citation>
    <scope>NUCLEOTIDE SEQUENCE [LARGE SCALE GENOMIC DNA]</scope>
    <source>
        <strain evidence="3">NIES 3701</strain>
    </source>
</reference>
<name>A0A9W7ESL4_9STRA</name>
<dbReference type="InterPro" id="IPR036400">
    <property type="entry name" value="Cyt_B5-like_heme/steroid_sf"/>
</dbReference>
<dbReference type="SUPFAM" id="SSF55856">
    <property type="entry name" value="Cytochrome b5-like heme/steroid binding domain"/>
    <property type="match status" value="1"/>
</dbReference>
<comment type="caution">
    <text evidence="2">The sequence shown here is derived from an EMBL/GenBank/DDBJ whole genome shotgun (WGS) entry which is preliminary data.</text>
</comment>
<evidence type="ECO:0000313" key="2">
    <source>
        <dbReference type="EMBL" id="GMH91279.1"/>
    </source>
</evidence>
<dbReference type="AlphaFoldDB" id="A0A9W7ESL4"/>
<dbReference type="Gene3D" id="3.10.120.10">
    <property type="entry name" value="Cytochrome b5-like heme/steroid binding domain"/>
    <property type="match status" value="1"/>
</dbReference>
<gene>
    <name evidence="2" type="ORF">TrST_g2139</name>
</gene>
<accession>A0A9W7ESL4</accession>
<dbReference type="EMBL" id="BRXY01000384">
    <property type="protein sequence ID" value="GMH91279.1"/>
    <property type="molecule type" value="Genomic_DNA"/>
</dbReference>
<sequence>MAVVSSDHSTPGMSCEALSSADEPIRIFTPSDIEEYNTAYSEGFYAVIEGFVVDATAMVNSHPGGLKKLMQTNLKVIGYTGKDFGFSFSKGRNAHFPGTGKRWKQKVKEFLTGEKGEDGKLKSLQCVFDGEGGSVIILGKLQL</sequence>
<dbReference type="InterPro" id="IPR001199">
    <property type="entry name" value="Cyt_B5-like_heme/steroid-bd"/>
</dbReference>
<dbReference type="Proteomes" id="UP001165085">
    <property type="component" value="Unassembled WGS sequence"/>
</dbReference>
<feature type="domain" description="Cytochrome b5 heme-binding" evidence="1">
    <location>
        <begin position="25"/>
        <end position="116"/>
    </location>
</feature>
<protein>
    <recommendedName>
        <fullName evidence="1">Cytochrome b5 heme-binding domain-containing protein</fullName>
    </recommendedName>
</protein>
<proteinExistence type="predicted"/>